<gene>
    <name evidence="1" type="ORF">V1517DRAFT_367753</name>
</gene>
<name>A0ACC3TN51_9ASCO</name>
<comment type="caution">
    <text evidence="1">The sequence shown here is derived from an EMBL/GenBank/DDBJ whole genome shotgun (WGS) entry which is preliminary data.</text>
</comment>
<evidence type="ECO:0000313" key="1">
    <source>
        <dbReference type="EMBL" id="KAK9322301.1"/>
    </source>
</evidence>
<organism evidence="1 2">
    <name type="scientific">Lipomyces orientalis</name>
    <dbReference type="NCBI Taxonomy" id="1233043"/>
    <lineage>
        <taxon>Eukaryota</taxon>
        <taxon>Fungi</taxon>
        <taxon>Dikarya</taxon>
        <taxon>Ascomycota</taxon>
        <taxon>Saccharomycotina</taxon>
        <taxon>Lipomycetes</taxon>
        <taxon>Lipomycetales</taxon>
        <taxon>Lipomycetaceae</taxon>
        <taxon>Lipomyces</taxon>
    </lineage>
</organism>
<accession>A0ACC3TN51</accession>
<keyword evidence="1" id="KW-0255">Endonuclease</keyword>
<evidence type="ECO:0000313" key="2">
    <source>
        <dbReference type="Proteomes" id="UP001489719"/>
    </source>
</evidence>
<keyword evidence="1" id="KW-0378">Hydrolase</keyword>
<sequence>MPMSRSLIRNVHVYDPSRPNEPLGGLHLNPSVTRKKFLRMLEMFIRANSPYSVLLRGTEVLLAPADDPLQPGQYDIRCIARALSRSVSTRRSRKFTEQVQIRDGRCVISGLPNPVAFRNDWASFEAAHIFPLSHEELFRSLNDPQFVTNRSDETDIGTNSCQNGLLMQSTIHQQFNAFKFGIDPDDNYKITYFSIDLYRVDGRTLDPRAVVDEFLRWHFRQAVLANMKREGESVFEFDFPDGSDMVAEILSGPRAGERMEAELFLRLNGASSIP</sequence>
<keyword evidence="1" id="KW-0540">Nuclease</keyword>
<proteinExistence type="predicted"/>
<protein>
    <submittedName>
        <fullName evidence="1">HNH endonuclease-domain-containing protein</fullName>
    </submittedName>
</protein>
<dbReference type="EMBL" id="MU970079">
    <property type="protein sequence ID" value="KAK9322301.1"/>
    <property type="molecule type" value="Genomic_DNA"/>
</dbReference>
<keyword evidence="2" id="KW-1185">Reference proteome</keyword>
<dbReference type="Proteomes" id="UP001489719">
    <property type="component" value="Unassembled WGS sequence"/>
</dbReference>
<reference evidence="2" key="1">
    <citation type="journal article" date="2024" name="Front. Bioeng. Biotechnol.">
        <title>Genome-scale model development and genomic sequencing of the oleaginous clade Lipomyces.</title>
        <authorList>
            <person name="Czajka J.J."/>
            <person name="Han Y."/>
            <person name="Kim J."/>
            <person name="Mondo S.J."/>
            <person name="Hofstad B.A."/>
            <person name="Robles A."/>
            <person name="Haridas S."/>
            <person name="Riley R."/>
            <person name="LaButti K."/>
            <person name="Pangilinan J."/>
            <person name="Andreopoulos W."/>
            <person name="Lipzen A."/>
            <person name="Yan J."/>
            <person name="Wang M."/>
            <person name="Ng V."/>
            <person name="Grigoriev I.V."/>
            <person name="Spatafora J.W."/>
            <person name="Magnuson J.K."/>
            <person name="Baker S.E."/>
            <person name="Pomraning K.R."/>
        </authorList>
    </citation>
    <scope>NUCLEOTIDE SEQUENCE [LARGE SCALE GENOMIC DNA]</scope>
    <source>
        <strain evidence="2">CBS 10300</strain>
    </source>
</reference>